<feature type="compositionally biased region" description="Polar residues" evidence="1">
    <location>
        <begin position="135"/>
        <end position="150"/>
    </location>
</feature>
<feature type="region of interest" description="Disordered" evidence="1">
    <location>
        <begin position="347"/>
        <end position="372"/>
    </location>
</feature>
<feature type="compositionally biased region" description="Low complexity" evidence="1">
    <location>
        <begin position="153"/>
        <end position="166"/>
    </location>
</feature>
<dbReference type="AlphaFoldDB" id="A0AAN4T723"/>
<dbReference type="Proteomes" id="UP000051487">
    <property type="component" value="Unassembled WGS sequence"/>
</dbReference>
<feature type="region of interest" description="Disordered" evidence="1">
    <location>
        <begin position="538"/>
        <end position="569"/>
    </location>
</feature>
<evidence type="ECO:0000313" key="3">
    <source>
        <dbReference type="Proteomes" id="UP000051487"/>
    </source>
</evidence>
<feature type="region of interest" description="Disordered" evidence="1">
    <location>
        <begin position="118"/>
        <end position="182"/>
    </location>
</feature>
<sequence>MAYRQHGLSRTLPKNFTFYSAGTEEPRTPERASIHVDGPPPPPRHSSCRLRRSRIRSGTDLFAQAEYDRTTLTANPSDIPLPSIELPPSHDASIAQSYPGSIAKDDRFLAPPRDRMALKTPPAQIRGSPSEPNDGWSSWDSQAIGQSLQRPGSACSQASDSSISSCETLSSRRSVGGSCTSAESDSYDPFFYLEIPPKQMAEKPSVPTANHKRTNRGFPKRERWTLDMDNHLWNTYQLYIQDPTITPFKMTPGSIPPLGVTHRVAREAKRSWERKRYRLARPFTSSIHQPQQPQSGETTPTPRTESPKTTWPKTEASTRRRLKLLCKRKFSIAPHYQRLMQSRSPTPFLDLFSRPSHEEHPLDSPGNSSTTYATRDLGVSLVSSSVPGPLSQLAAEHHSPQTTAYDWPPSQAVPCAPQTSCARPLAKTTQLHAEHPGSTPRLGSPFTYHTWGPTNSRKRTSRHTPRTRRETIHVTGSRLCSPPRTEVLPATDDSNIVYSVPRPAEVSSDHETEDQLETLIRDGKLSDIGNRRLRIRSRGATTSSITPQNLDQFFSPPSSASRNEETTSVEKALPNPLLDLSGENLKRLGSPFKVDASKRHEGRRIRHVPSLSDPFASGLLPQIRPVNRGAPSKDQQNMTGAQPYDPTEKGISDAERIRRQILNMSYSRRQC</sequence>
<feature type="region of interest" description="Disordered" evidence="1">
    <location>
        <begin position="73"/>
        <end position="96"/>
    </location>
</feature>
<evidence type="ECO:0000256" key="1">
    <source>
        <dbReference type="SAM" id="MobiDB-lite"/>
    </source>
</evidence>
<gene>
    <name evidence="2" type="ORF">ALT_0650</name>
</gene>
<feature type="region of interest" description="Disordered" evidence="1">
    <location>
        <begin position="433"/>
        <end position="488"/>
    </location>
</feature>
<organism evidence="2 3">
    <name type="scientific">Aspergillus lentulus</name>
    <dbReference type="NCBI Taxonomy" id="293939"/>
    <lineage>
        <taxon>Eukaryota</taxon>
        <taxon>Fungi</taxon>
        <taxon>Dikarya</taxon>
        <taxon>Ascomycota</taxon>
        <taxon>Pezizomycotina</taxon>
        <taxon>Eurotiomycetes</taxon>
        <taxon>Eurotiomycetidae</taxon>
        <taxon>Eurotiales</taxon>
        <taxon>Aspergillaceae</taxon>
        <taxon>Aspergillus</taxon>
        <taxon>Aspergillus subgen. Fumigati</taxon>
    </lineage>
</organism>
<feature type="compositionally biased region" description="Polar residues" evidence="1">
    <location>
        <begin position="283"/>
        <end position="312"/>
    </location>
</feature>
<feature type="compositionally biased region" description="Basic residues" evidence="1">
    <location>
        <begin position="456"/>
        <end position="466"/>
    </location>
</feature>
<evidence type="ECO:0000313" key="2">
    <source>
        <dbReference type="EMBL" id="GAQ03329.1"/>
    </source>
</evidence>
<feature type="compositionally biased region" description="Polar residues" evidence="1">
    <location>
        <begin position="539"/>
        <end position="561"/>
    </location>
</feature>
<protein>
    <submittedName>
        <fullName evidence="2">Uncharacterized protein</fullName>
    </submittedName>
</protein>
<reference evidence="2 3" key="1">
    <citation type="submission" date="2015-11" db="EMBL/GenBank/DDBJ databases">
        <title>Aspergillus lentulus strain IFM 54703T.</title>
        <authorList>
            <person name="Kusuya Y."/>
            <person name="Sakai K."/>
            <person name="Kamei K."/>
            <person name="Takahashi H."/>
            <person name="Yaguchi T."/>
        </authorList>
    </citation>
    <scope>NUCLEOTIDE SEQUENCE [LARGE SCALE GENOMIC DNA]</scope>
    <source>
        <strain evidence="2 3">IFM 54703</strain>
    </source>
</reference>
<proteinExistence type="predicted"/>
<name>A0AAN4T723_ASPLE</name>
<feature type="compositionally biased region" description="Basic and acidic residues" evidence="1">
    <location>
        <begin position="24"/>
        <end position="34"/>
    </location>
</feature>
<feature type="region of interest" description="Disordered" evidence="1">
    <location>
        <begin position="626"/>
        <end position="654"/>
    </location>
</feature>
<feature type="compositionally biased region" description="Polar residues" evidence="1">
    <location>
        <begin position="167"/>
        <end position="182"/>
    </location>
</feature>
<accession>A0AAN4T723</accession>
<comment type="caution">
    <text evidence="2">The sequence shown here is derived from an EMBL/GenBank/DDBJ whole genome shotgun (WGS) entry which is preliminary data.</text>
</comment>
<feature type="region of interest" description="Disordered" evidence="1">
    <location>
        <begin position="14"/>
        <end position="54"/>
    </location>
</feature>
<feature type="region of interest" description="Disordered" evidence="1">
    <location>
        <begin position="281"/>
        <end position="318"/>
    </location>
</feature>
<dbReference type="EMBL" id="BCLY01000001">
    <property type="protein sequence ID" value="GAQ03329.1"/>
    <property type="molecule type" value="Genomic_DNA"/>
</dbReference>